<feature type="transmembrane region" description="Helical" evidence="1">
    <location>
        <begin position="387"/>
        <end position="407"/>
    </location>
</feature>
<gene>
    <name evidence="2" type="ORF">TREVI0001_0419</name>
</gene>
<comment type="caution">
    <text evidence="2">The sequence shown here is derived from an EMBL/GenBank/DDBJ whole genome shotgun (WGS) entry which is preliminary data.</text>
</comment>
<proteinExistence type="predicted"/>
<feature type="transmembrane region" description="Helical" evidence="1">
    <location>
        <begin position="46"/>
        <end position="64"/>
    </location>
</feature>
<name>C8PQ51_9SPIR</name>
<reference evidence="2 3" key="1">
    <citation type="submission" date="2009-07" db="EMBL/GenBank/DDBJ databases">
        <authorList>
            <person name="Madupu R."/>
            <person name="Sebastian Y."/>
            <person name="Durkin A.S."/>
            <person name="Torralba M."/>
            <person name="Methe B."/>
            <person name="Sutton G.G."/>
            <person name="Strausberg R.L."/>
            <person name="Nelson K.E."/>
        </authorList>
    </citation>
    <scope>NUCLEOTIDE SEQUENCE [LARGE SCALE GENOMIC DNA]</scope>
    <source>
        <strain evidence="2 3">ATCC 35580</strain>
    </source>
</reference>
<evidence type="ECO:0000256" key="1">
    <source>
        <dbReference type="SAM" id="Phobius"/>
    </source>
</evidence>
<dbReference type="EMBL" id="ACYH01000033">
    <property type="protein sequence ID" value="EEV20427.1"/>
    <property type="molecule type" value="Genomic_DNA"/>
</dbReference>
<feature type="transmembrane region" description="Helical" evidence="1">
    <location>
        <begin position="212"/>
        <end position="232"/>
    </location>
</feature>
<feature type="transmembrane region" description="Helical" evidence="1">
    <location>
        <begin position="70"/>
        <end position="88"/>
    </location>
</feature>
<evidence type="ECO:0000313" key="2">
    <source>
        <dbReference type="EMBL" id="EEV20427.1"/>
    </source>
</evidence>
<feature type="transmembrane region" description="Helical" evidence="1">
    <location>
        <begin position="269"/>
        <end position="289"/>
    </location>
</feature>
<evidence type="ECO:0000313" key="3">
    <source>
        <dbReference type="Proteomes" id="UP000004509"/>
    </source>
</evidence>
<sequence length="463" mass="50387">MTDAQMQFKSRYREYGGEQAYWPAGPFKIRLPFIHYAWSFPEMFQALFMCATCLGAIPVLTEVLGVSYDVALSMVIINGFFYTLHVLLGDPVVPGWVTPAIPLITAFLTNGYVMGPERTQALVAVQMCLGLIFLVFGITGLGGKMVKVVPNSVKAGVLMGGGIAAVLGEFKANGRFDKYPISVAIGIAVAYFCLFSPIWADMRRKNKIIDAIGKFGMLPAILVGVIVGPIAGEFAIPHVQWWPLIKVPDFADIWNQLSPFAIGWPSMKIWAAAVPVAIVTYIIAFGDFVTSEALIHEADEVRQDEKIDFNANRSNLVSGIRNVAMAMTCPYTQMCGPLWAAVTAAVSQRYKESPKSMESIYSGFGTFRLSTFVAVALLPISSLLQPVLPVALSLTLIVQGYICTQLAMNMCKTNIERGICGVMGAVLAMRGAAWGLVVGLILFAMLYESNKKETAKQAEKAEN</sequence>
<dbReference type="Proteomes" id="UP000004509">
    <property type="component" value="Unassembled WGS sequence"/>
</dbReference>
<dbReference type="RefSeq" id="WP_006188706.1">
    <property type="nucleotide sequence ID" value="NZ_ACYH01000033.1"/>
</dbReference>
<feature type="transmembrane region" description="Helical" evidence="1">
    <location>
        <begin position="359"/>
        <end position="381"/>
    </location>
</feature>
<feature type="transmembrane region" description="Helical" evidence="1">
    <location>
        <begin position="419"/>
        <end position="447"/>
    </location>
</feature>
<feature type="transmembrane region" description="Helical" evidence="1">
    <location>
        <begin position="121"/>
        <end position="141"/>
    </location>
</feature>
<feature type="transmembrane region" description="Helical" evidence="1">
    <location>
        <begin position="179"/>
        <end position="200"/>
    </location>
</feature>
<keyword evidence="1" id="KW-1133">Transmembrane helix</keyword>
<keyword evidence="1" id="KW-0472">Membrane</keyword>
<organism evidence="2 3">
    <name type="scientific">Treponema vincentii ATCC 35580</name>
    <dbReference type="NCBI Taxonomy" id="596324"/>
    <lineage>
        <taxon>Bacteria</taxon>
        <taxon>Pseudomonadati</taxon>
        <taxon>Spirochaetota</taxon>
        <taxon>Spirochaetia</taxon>
        <taxon>Spirochaetales</taxon>
        <taxon>Treponemataceae</taxon>
        <taxon>Treponema</taxon>
    </lineage>
</organism>
<accession>C8PQ51</accession>
<protein>
    <recommendedName>
        <fullName evidence="4">Permease</fullName>
    </recommendedName>
</protein>
<dbReference type="eggNOG" id="COG0659">
    <property type="taxonomic scope" value="Bacteria"/>
</dbReference>
<dbReference type="STRING" id="596324.TREVI0001_0419"/>
<feature type="transmembrane region" description="Helical" evidence="1">
    <location>
        <begin position="95"/>
        <end position="115"/>
    </location>
</feature>
<dbReference type="AlphaFoldDB" id="C8PQ51"/>
<keyword evidence="1" id="KW-0812">Transmembrane</keyword>
<evidence type="ECO:0008006" key="4">
    <source>
        <dbReference type="Google" id="ProtNLM"/>
    </source>
</evidence>